<feature type="transmembrane region" description="Helical" evidence="1">
    <location>
        <begin position="79"/>
        <end position="99"/>
    </location>
</feature>
<gene>
    <name evidence="2" type="ORF">GCM10009681_45870</name>
</gene>
<sequence>MIVDWDAIGKAGIAVLGVAGAALQLRSEGRGRRVQLRKDAELLKTLPENSKAYEMLAAHIDRQVDQLVERETLRTREPFSIVLGLVILVAGIYVGYLGIAGGSWWLLVTLPTAVFLILLAIAGLARGIPKKVRDAAGRPIEDKKPEQAQE</sequence>
<proteinExistence type="predicted"/>
<organism evidence="2 3">
    <name type="scientific">Luedemannella helvata</name>
    <dbReference type="NCBI Taxonomy" id="349315"/>
    <lineage>
        <taxon>Bacteria</taxon>
        <taxon>Bacillati</taxon>
        <taxon>Actinomycetota</taxon>
        <taxon>Actinomycetes</taxon>
        <taxon>Micromonosporales</taxon>
        <taxon>Micromonosporaceae</taxon>
        <taxon>Luedemannella</taxon>
    </lineage>
</organism>
<feature type="transmembrane region" description="Helical" evidence="1">
    <location>
        <begin position="105"/>
        <end position="125"/>
    </location>
</feature>
<reference evidence="3" key="1">
    <citation type="journal article" date="2019" name="Int. J. Syst. Evol. Microbiol.">
        <title>The Global Catalogue of Microorganisms (GCM) 10K type strain sequencing project: providing services to taxonomists for standard genome sequencing and annotation.</title>
        <authorList>
            <consortium name="The Broad Institute Genomics Platform"/>
            <consortium name="The Broad Institute Genome Sequencing Center for Infectious Disease"/>
            <person name="Wu L."/>
            <person name="Ma J."/>
        </authorList>
    </citation>
    <scope>NUCLEOTIDE SEQUENCE [LARGE SCALE GENOMIC DNA]</scope>
    <source>
        <strain evidence="3">JCM 13249</strain>
    </source>
</reference>
<dbReference type="EMBL" id="BAAALS010000026">
    <property type="protein sequence ID" value="GAA1769298.1"/>
    <property type="molecule type" value="Genomic_DNA"/>
</dbReference>
<keyword evidence="1" id="KW-0812">Transmembrane</keyword>
<accession>A0ABP4X3B2</accession>
<evidence type="ECO:0000313" key="3">
    <source>
        <dbReference type="Proteomes" id="UP001500655"/>
    </source>
</evidence>
<evidence type="ECO:0000256" key="1">
    <source>
        <dbReference type="SAM" id="Phobius"/>
    </source>
</evidence>
<dbReference type="Proteomes" id="UP001500655">
    <property type="component" value="Unassembled WGS sequence"/>
</dbReference>
<keyword evidence="3" id="KW-1185">Reference proteome</keyword>
<keyword evidence="1" id="KW-0472">Membrane</keyword>
<evidence type="ECO:0000313" key="2">
    <source>
        <dbReference type="EMBL" id="GAA1769298.1"/>
    </source>
</evidence>
<protein>
    <submittedName>
        <fullName evidence="2">Uncharacterized protein</fullName>
    </submittedName>
</protein>
<keyword evidence="1" id="KW-1133">Transmembrane helix</keyword>
<name>A0ABP4X3B2_9ACTN</name>
<comment type="caution">
    <text evidence="2">The sequence shown here is derived from an EMBL/GenBank/DDBJ whole genome shotgun (WGS) entry which is preliminary data.</text>
</comment>